<reference evidence="1" key="1">
    <citation type="submission" date="2020-08" db="EMBL/GenBank/DDBJ databases">
        <title>Multicomponent nature underlies the extraordinary mechanical properties of spider dragline silk.</title>
        <authorList>
            <person name="Kono N."/>
            <person name="Nakamura H."/>
            <person name="Mori M."/>
            <person name="Yoshida Y."/>
            <person name="Ohtoshi R."/>
            <person name="Malay A.D."/>
            <person name="Moran D.A.P."/>
            <person name="Tomita M."/>
            <person name="Numata K."/>
            <person name="Arakawa K."/>
        </authorList>
    </citation>
    <scope>NUCLEOTIDE SEQUENCE</scope>
</reference>
<protein>
    <submittedName>
        <fullName evidence="1">Uncharacterized protein</fullName>
    </submittedName>
</protein>
<evidence type="ECO:0000313" key="1">
    <source>
        <dbReference type="EMBL" id="GFU02441.1"/>
    </source>
</evidence>
<proteinExistence type="predicted"/>
<comment type="caution">
    <text evidence="1">The sequence shown here is derived from an EMBL/GenBank/DDBJ whole genome shotgun (WGS) entry which is preliminary data.</text>
</comment>
<dbReference type="Proteomes" id="UP000887013">
    <property type="component" value="Unassembled WGS sequence"/>
</dbReference>
<dbReference type="AlphaFoldDB" id="A0A8X6UD29"/>
<gene>
    <name evidence="1" type="ORF">NPIL_192471</name>
</gene>
<name>A0A8X6UD29_NEPPI</name>
<sequence length="82" mass="9027">MGLTFDTNKILYANLLGGKLEAFLIAQIHFNNTGERNYAPTQPQMNVISNNKNGRIWRDIVSVGVMSKRPGYLPVPGVGPVL</sequence>
<accession>A0A8X6UD29</accession>
<dbReference type="EMBL" id="BMAW01123244">
    <property type="protein sequence ID" value="GFU02441.1"/>
    <property type="molecule type" value="Genomic_DNA"/>
</dbReference>
<evidence type="ECO:0000313" key="2">
    <source>
        <dbReference type="Proteomes" id="UP000887013"/>
    </source>
</evidence>
<organism evidence="1 2">
    <name type="scientific">Nephila pilipes</name>
    <name type="common">Giant wood spider</name>
    <name type="synonym">Nephila maculata</name>
    <dbReference type="NCBI Taxonomy" id="299642"/>
    <lineage>
        <taxon>Eukaryota</taxon>
        <taxon>Metazoa</taxon>
        <taxon>Ecdysozoa</taxon>
        <taxon>Arthropoda</taxon>
        <taxon>Chelicerata</taxon>
        <taxon>Arachnida</taxon>
        <taxon>Araneae</taxon>
        <taxon>Araneomorphae</taxon>
        <taxon>Entelegynae</taxon>
        <taxon>Araneoidea</taxon>
        <taxon>Nephilidae</taxon>
        <taxon>Nephila</taxon>
    </lineage>
</organism>
<keyword evidence="2" id="KW-1185">Reference proteome</keyword>